<keyword evidence="8" id="KW-1185">Reference proteome</keyword>
<evidence type="ECO:0000259" key="6">
    <source>
        <dbReference type="Pfam" id="PF00327"/>
    </source>
</evidence>
<dbReference type="NCBIfam" id="TIGR01308">
    <property type="entry name" value="rpmD_bact"/>
    <property type="match status" value="1"/>
</dbReference>
<keyword evidence="4 5" id="KW-0687">Ribonucleoprotein</keyword>
<protein>
    <recommendedName>
        <fullName evidence="5">Large ribosomal subunit protein uL30</fullName>
    </recommendedName>
</protein>
<evidence type="ECO:0000256" key="4">
    <source>
        <dbReference type="ARBA" id="ARBA00023274"/>
    </source>
</evidence>
<dbReference type="InterPro" id="IPR005996">
    <property type="entry name" value="Ribosomal_uL30_bac-type"/>
</dbReference>
<accession>A0ABT6SJY6</accession>
<evidence type="ECO:0000256" key="2">
    <source>
        <dbReference type="ARBA" id="ARBA00011838"/>
    </source>
</evidence>
<keyword evidence="3 5" id="KW-0689">Ribosomal protein</keyword>
<feature type="domain" description="Large ribosomal subunit protein uL30-like ferredoxin-like fold" evidence="6">
    <location>
        <begin position="4"/>
        <end position="54"/>
    </location>
</feature>
<dbReference type="CDD" id="cd01658">
    <property type="entry name" value="Ribosomal_L30"/>
    <property type="match status" value="1"/>
</dbReference>
<evidence type="ECO:0000313" key="7">
    <source>
        <dbReference type="EMBL" id="MDI3408500.1"/>
    </source>
</evidence>
<comment type="caution">
    <text evidence="7">The sequence shown here is derived from an EMBL/GenBank/DDBJ whole genome shotgun (WGS) entry which is preliminary data.</text>
</comment>
<evidence type="ECO:0000256" key="1">
    <source>
        <dbReference type="ARBA" id="ARBA00007594"/>
    </source>
</evidence>
<dbReference type="PIRSF" id="PIRSF002211">
    <property type="entry name" value="Ribosomal_L30_bac-type"/>
    <property type="match status" value="1"/>
</dbReference>
<dbReference type="HAMAP" id="MF_01371_B">
    <property type="entry name" value="Ribosomal_uL30_B"/>
    <property type="match status" value="1"/>
</dbReference>
<dbReference type="InterPro" id="IPR016082">
    <property type="entry name" value="Ribosomal_uL30_ferredoxin-like"/>
</dbReference>
<sequence>MAQLKITQTKSVIGSKQNHRDTLRTLGLKKINDSVVREATSGVVGMVHTVRHLVKVEEV</sequence>
<evidence type="ECO:0000256" key="3">
    <source>
        <dbReference type="ARBA" id="ARBA00022980"/>
    </source>
</evidence>
<dbReference type="Pfam" id="PF00327">
    <property type="entry name" value="Ribosomal_L30"/>
    <property type="match status" value="1"/>
</dbReference>
<evidence type="ECO:0000313" key="8">
    <source>
        <dbReference type="Proteomes" id="UP001223978"/>
    </source>
</evidence>
<organism evidence="7 8">
    <name type="scientific">Streptomyces cavernicola</name>
    <dbReference type="NCBI Taxonomy" id="3043613"/>
    <lineage>
        <taxon>Bacteria</taxon>
        <taxon>Bacillati</taxon>
        <taxon>Actinomycetota</taxon>
        <taxon>Actinomycetes</taxon>
        <taxon>Kitasatosporales</taxon>
        <taxon>Streptomycetaceae</taxon>
        <taxon>Streptomyces</taxon>
    </lineage>
</organism>
<dbReference type="RefSeq" id="WP_282546400.1">
    <property type="nucleotide sequence ID" value="NZ_JASCIQ010000047.1"/>
</dbReference>
<dbReference type="EMBL" id="JASCIQ010000047">
    <property type="protein sequence ID" value="MDI3408500.1"/>
    <property type="molecule type" value="Genomic_DNA"/>
</dbReference>
<dbReference type="PANTHER" id="PTHR15892:SF2">
    <property type="entry name" value="LARGE RIBOSOMAL SUBUNIT PROTEIN UL30M"/>
    <property type="match status" value="1"/>
</dbReference>
<dbReference type="GO" id="GO:0005840">
    <property type="term" value="C:ribosome"/>
    <property type="evidence" value="ECO:0007669"/>
    <property type="project" value="UniProtKB-KW"/>
</dbReference>
<dbReference type="InterPro" id="IPR036919">
    <property type="entry name" value="Ribo_uL30_ferredoxin-like_sf"/>
</dbReference>
<gene>
    <name evidence="5 7" type="primary">rpmD</name>
    <name evidence="7" type="ORF">QIS96_32350</name>
</gene>
<proteinExistence type="inferred from homology"/>
<dbReference type="SUPFAM" id="SSF55129">
    <property type="entry name" value="Ribosomal protein L30p/L7e"/>
    <property type="match status" value="1"/>
</dbReference>
<evidence type="ECO:0000256" key="5">
    <source>
        <dbReference type="HAMAP-Rule" id="MF_01371"/>
    </source>
</evidence>
<reference evidence="7 8" key="1">
    <citation type="submission" date="2023-05" db="EMBL/GenBank/DDBJ databases">
        <title>Draft genome sequence of Streptomyces sp. B-S-A6 isolated from a cave soil in Thailand.</title>
        <authorList>
            <person name="Chamroensaksri N."/>
            <person name="Muangham S."/>
        </authorList>
    </citation>
    <scope>NUCLEOTIDE SEQUENCE [LARGE SCALE GENOMIC DNA]</scope>
    <source>
        <strain evidence="7 8">B-S-A6</strain>
    </source>
</reference>
<dbReference type="Gene3D" id="3.30.1390.20">
    <property type="entry name" value="Ribosomal protein L30, ferredoxin-like fold domain"/>
    <property type="match status" value="1"/>
</dbReference>
<dbReference type="Proteomes" id="UP001223978">
    <property type="component" value="Unassembled WGS sequence"/>
</dbReference>
<comment type="similarity">
    <text evidence="1 5">Belongs to the universal ribosomal protein uL30 family.</text>
</comment>
<comment type="subunit">
    <text evidence="2 5">Part of the 50S ribosomal subunit.</text>
</comment>
<name>A0ABT6SJY6_9ACTN</name>
<dbReference type="PANTHER" id="PTHR15892">
    <property type="entry name" value="MITOCHONDRIAL RIBOSOMAL PROTEIN L30"/>
    <property type="match status" value="1"/>
</dbReference>